<evidence type="ECO:0000313" key="1">
    <source>
        <dbReference type="EMBL" id="UPM42561.1"/>
    </source>
</evidence>
<accession>A0A8U0A0A7</accession>
<dbReference type="Proteomes" id="UP000831768">
    <property type="component" value="Chromosome"/>
</dbReference>
<reference evidence="1" key="1">
    <citation type="submission" date="2022-04" db="EMBL/GenBank/DDBJ databases">
        <title>Halocatena sp. nov., isolated from a salt lake.</title>
        <authorList>
            <person name="Cui H.-L."/>
        </authorList>
    </citation>
    <scope>NUCLEOTIDE SEQUENCE</scope>
    <source>
        <strain evidence="1">AD-1</strain>
    </source>
</reference>
<evidence type="ECO:0000313" key="2">
    <source>
        <dbReference type="Proteomes" id="UP000831768"/>
    </source>
</evidence>
<dbReference type="Pfam" id="PF04525">
    <property type="entry name" value="LOR"/>
    <property type="match status" value="1"/>
</dbReference>
<keyword evidence="2" id="KW-1185">Reference proteome</keyword>
<dbReference type="InterPro" id="IPR007612">
    <property type="entry name" value="LOR"/>
</dbReference>
<dbReference type="GeneID" id="71928667"/>
<sequence length="196" mass="21602">MSTGTDDAIEGVELQDSEYTVVQSLVRNKYKAYDANGDLVLQGKQKMFKLKEEFPFLDGDGNPAFTVQAGGVFDVAGNYVLTDDVTDEPVIVLDKNWTMFTHQWKLRDPDTEAVIATIGSASKIVDVLRHLPYVGGLFHLIPHEYEITDAEENRIGSVQGEFSIKDRYTVTVDDGSDVPREAIVAAAMVIDAIEGN</sequence>
<dbReference type="AlphaFoldDB" id="A0A8U0A0A7"/>
<dbReference type="InterPro" id="IPR025659">
    <property type="entry name" value="Tubby-like_C"/>
</dbReference>
<dbReference type="KEGG" id="haad:MW046_11430"/>
<dbReference type="RefSeq" id="WP_247993232.1">
    <property type="nucleotide sequence ID" value="NZ_CP096019.1"/>
</dbReference>
<proteinExistence type="predicted"/>
<organism evidence="1 2">
    <name type="scientific">Halocatena salina</name>
    <dbReference type="NCBI Taxonomy" id="2934340"/>
    <lineage>
        <taxon>Archaea</taxon>
        <taxon>Methanobacteriati</taxon>
        <taxon>Methanobacteriota</taxon>
        <taxon>Stenosarchaea group</taxon>
        <taxon>Halobacteria</taxon>
        <taxon>Halobacteriales</taxon>
        <taxon>Natronomonadaceae</taxon>
        <taxon>Halocatena</taxon>
    </lineage>
</organism>
<dbReference type="SUPFAM" id="SSF54518">
    <property type="entry name" value="Tubby C-terminal domain-like"/>
    <property type="match status" value="1"/>
</dbReference>
<name>A0A8U0A0A7_9EURY</name>
<gene>
    <name evidence="1" type="ORF">MW046_11430</name>
</gene>
<protein>
    <submittedName>
        <fullName evidence="1">Uncharacterized protein</fullName>
    </submittedName>
</protein>
<dbReference type="EMBL" id="CP096019">
    <property type="protein sequence ID" value="UPM42561.1"/>
    <property type="molecule type" value="Genomic_DNA"/>
</dbReference>